<dbReference type="Proteomes" id="UP000778951">
    <property type="component" value="Unassembled WGS sequence"/>
</dbReference>
<gene>
    <name evidence="2" type="ORF">HCT48_03570</name>
</gene>
<feature type="domain" description="Phage head morphogenesis" evidence="1">
    <location>
        <begin position="101"/>
        <end position="184"/>
    </location>
</feature>
<evidence type="ECO:0000313" key="3">
    <source>
        <dbReference type="Proteomes" id="UP000778951"/>
    </source>
</evidence>
<comment type="caution">
    <text evidence="2">The sequence shown here is derived from an EMBL/GenBank/DDBJ whole genome shotgun (WGS) entry which is preliminary data.</text>
</comment>
<reference evidence="2" key="1">
    <citation type="submission" date="2020-03" db="EMBL/GenBank/DDBJ databases">
        <title>Spirochaetal bacteria isolated from arthropods constitute a novel genus Entomospira genus novum within the order Spirochaetales.</title>
        <authorList>
            <person name="Grana-Miraglia L."/>
            <person name="Sikutova S."/>
            <person name="Fingerle V."/>
            <person name="Sing A."/>
            <person name="Castillo-Ramirez S."/>
            <person name="Margos G."/>
            <person name="Rudolf I."/>
        </authorList>
    </citation>
    <scope>NUCLEOTIDE SEQUENCE</scope>
    <source>
        <strain evidence="2">BR149</strain>
    </source>
</reference>
<dbReference type="NCBIfam" id="TIGR01641">
    <property type="entry name" value="phageSPP1_gp7"/>
    <property type="match status" value="1"/>
</dbReference>
<accession>A0A968KWJ2</accession>
<evidence type="ECO:0000259" key="1">
    <source>
        <dbReference type="Pfam" id="PF04233"/>
    </source>
</evidence>
<name>A0A968KWJ2_9SPIO</name>
<dbReference type="Pfam" id="PF04233">
    <property type="entry name" value="Phage_Mu_F"/>
    <property type="match status" value="1"/>
</dbReference>
<proteinExistence type="predicted"/>
<organism evidence="2 3">
    <name type="scientific">Entomospira culicis</name>
    <dbReference type="NCBI Taxonomy" id="2719989"/>
    <lineage>
        <taxon>Bacteria</taxon>
        <taxon>Pseudomonadati</taxon>
        <taxon>Spirochaetota</taxon>
        <taxon>Spirochaetia</taxon>
        <taxon>Spirochaetales</taxon>
        <taxon>Spirochaetaceae</taxon>
        <taxon>Entomospira</taxon>
    </lineage>
</organism>
<evidence type="ECO:0000313" key="2">
    <source>
        <dbReference type="EMBL" id="NIZ69292.1"/>
    </source>
</evidence>
<keyword evidence="3" id="KW-1185">Reference proteome</keyword>
<dbReference type="RefSeq" id="WP_167695386.1">
    <property type="nucleotide sequence ID" value="NZ_CP118181.1"/>
</dbReference>
<sequence>MLVTRNIAIPIGNRLKLLRAMRELNKQVYSASSMDYNLFDELPDSIFEDAIESLNVSMQRAMPKLRIGLGNVSGAKNQLIHAMLADVEKAHANKWSNQQALQYANQRAAFRATQTLNKMQASHKEEIYTNNNILFFQWQSKEDDRVRARHAHLDGMVFTYAQPPIANLLTGERFLPGEDWGCRCIDIPIIEEFQFMPIGNYK</sequence>
<dbReference type="AlphaFoldDB" id="A0A968KWJ2"/>
<dbReference type="EMBL" id="JAATLM010000001">
    <property type="protein sequence ID" value="NIZ69292.1"/>
    <property type="molecule type" value="Genomic_DNA"/>
</dbReference>
<protein>
    <submittedName>
        <fullName evidence="2">Minor capsid protein</fullName>
    </submittedName>
</protein>
<dbReference type="InterPro" id="IPR006528">
    <property type="entry name" value="Phage_head_morphogenesis_dom"/>
</dbReference>